<evidence type="ECO:0000256" key="2">
    <source>
        <dbReference type="ARBA" id="ARBA00022827"/>
    </source>
</evidence>
<gene>
    <name evidence="6" type="ORF">JCM21714_3497</name>
</gene>
<dbReference type="EMBL" id="BAVS01000022">
    <property type="protein sequence ID" value="GAE94348.1"/>
    <property type="molecule type" value="Genomic_DNA"/>
</dbReference>
<dbReference type="SUPFAM" id="SSF47203">
    <property type="entry name" value="Acyl-CoA dehydrogenase C-terminal domain-like"/>
    <property type="match status" value="1"/>
</dbReference>
<dbReference type="STRING" id="1298598.JCM21714_3497"/>
<dbReference type="Pfam" id="PF11794">
    <property type="entry name" value="HpaB_N"/>
    <property type="match status" value="1"/>
</dbReference>
<keyword evidence="1" id="KW-0285">Flavoprotein</keyword>
<accession>W4VNC8</accession>
<dbReference type="Gene3D" id="1.20.140.10">
    <property type="entry name" value="Butyryl-CoA Dehydrogenase, subunit A, domain 3"/>
    <property type="match status" value="1"/>
</dbReference>
<keyword evidence="7" id="KW-1185">Reference proteome</keyword>
<dbReference type="GO" id="GO:0004497">
    <property type="term" value="F:monooxygenase activity"/>
    <property type="evidence" value="ECO:0007669"/>
    <property type="project" value="UniProtKB-KW"/>
</dbReference>
<dbReference type="Pfam" id="PF03241">
    <property type="entry name" value="HpaB"/>
    <property type="match status" value="1"/>
</dbReference>
<dbReference type="GO" id="GO:0016627">
    <property type="term" value="F:oxidoreductase activity, acting on the CH-CH group of donors"/>
    <property type="evidence" value="ECO:0007669"/>
    <property type="project" value="InterPro"/>
</dbReference>
<evidence type="ECO:0000313" key="7">
    <source>
        <dbReference type="Proteomes" id="UP000019102"/>
    </source>
</evidence>
<dbReference type="AlphaFoldDB" id="W4VNC8"/>
<name>W4VNC8_9BACI</name>
<feature type="domain" description="HpaB/PvcC/4-BUDH N-terminal" evidence="5">
    <location>
        <begin position="4"/>
        <end position="36"/>
    </location>
</feature>
<dbReference type="PANTHER" id="PTHR36117:SF3">
    <property type="entry name" value="4-HYDROXYPHENYLACETATE 3-MONOOXYGENASE-RELATED"/>
    <property type="match status" value="1"/>
</dbReference>
<dbReference type="InterPro" id="IPR024719">
    <property type="entry name" value="HpaB/PvcC/4-BUDH_C"/>
</dbReference>
<evidence type="ECO:0000259" key="5">
    <source>
        <dbReference type="Pfam" id="PF11794"/>
    </source>
</evidence>
<keyword evidence="6" id="KW-0503">Monooxygenase</keyword>
<dbReference type="InterPro" id="IPR036250">
    <property type="entry name" value="AcylCo_DH-like_C"/>
</dbReference>
<feature type="domain" description="HpaB/PvcC/4-BUDH C-terminal" evidence="4">
    <location>
        <begin position="44"/>
        <end position="240"/>
    </location>
</feature>
<evidence type="ECO:0000259" key="4">
    <source>
        <dbReference type="Pfam" id="PF03241"/>
    </source>
</evidence>
<dbReference type="Gene3D" id="2.40.110.10">
    <property type="entry name" value="Butyryl-CoA Dehydrogenase, subunit A, domain 2"/>
    <property type="match status" value="1"/>
</dbReference>
<organism evidence="6 7">
    <name type="scientific">Gracilibacillus boraciitolerans JCM 21714</name>
    <dbReference type="NCBI Taxonomy" id="1298598"/>
    <lineage>
        <taxon>Bacteria</taxon>
        <taxon>Bacillati</taxon>
        <taxon>Bacillota</taxon>
        <taxon>Bacilli</taxon>
        <taxon>Bacillales</taxon>
        <taxon>Bacillaceae</taxon>
        <taxon>Gracilibacillus</taxon>
    </lineage>
</organism>
<dbReference type="eggNOG" id="COG2368">
    <property type="taxonomic scope" value="Bacteria"/>
</dbReference>
<proteinExistence type="predicted"/>
<evidence type="ECO:0000256" key="1">
    <source>
        <dbReference type="ARBA" id="ARBA00022630"/>
    </source>
</evidence>
<evidence type="ECO:0000256" key="3">
    <source>
        <dbReference type="ARBA" id="ARBA00023002"/>
    </source>
</evidence>
<evidence type="ECO:0000313" key="6">
    <source>
        <dbReference type="EMBL" id="GAE94348.1"/>
    </source>
</evidence>
<dbReference type="SUPFAM" id="SSF56645">
    <property type="entry name" value="Acyl-CoA dehydrogenase NM domain-like"/>
    <property type="match status" value="1"/>
</dbReference>
<reference evidence="6 7" key="1">
    <citation type="journal article" date="2014" name="Genome Announc.">
        <title>Draft Genome Sequence of the Boron-Tolerant and Moderately Halotolerant Bacterium Gracilibacillus boraciitolerans JCM 21714T.</title>
        <authorList>
            <person name="Ahmed I."/>
            <person name="Oshima K."/>
            <person name="Suda W."/>
            <person name="Kitamura K."/>
            <person name="Iida T."/>
            <person name="Ohmori Y."/>
            <person name="Fujiwara T."/>
            <person name="Hattori M."/>
            <person name="Ohkuma M."/>
        </authorList>
    </citation>
    <scope>NUCLEOTIDE SEQUENCE [LARGE SCALE GENOMIC DNA]</scope>
    <source>
        <strain evidence="6 7">JCM 21714</strain>
    </source>
</reference>
<dbReference type="InterPro" id="IPR004925">
    <property type="entry name" value="HpaB/PvcC/4-BUDH"/>
</dbReference>
<dbReference type="InterPro" id="IPR024674">
    <property type="entry name" value="HpaB/PvcC/4-BUDH_N"/>
</dbReference>
<keyword evidence="2" id="KW-0274">FAD</keyword>
<sequence length="240" mass="27720">MEGDSTFDYPLSSRFEESDSLVVFDEVLVPWERVFFYNNLDVSNTFKNKSAFLPFTLHQIVCRQVIKTKFMAGLAQSIVDTINISEYPHIQEMVVEMIAALETMEALLIKAECNAKKDEFELMRPELAPLQVATYTYTTIYPRLVEIVQFLGSSGMVSIPTEADFASEIRADLEQYLQSATLEAEERVKLFRLAWDATMSAFGSRQTQYERFFLGSPNRLANELYNQYDLKQYTDYLKSF</sequence>
<keyword evidence="3" id="KW-0560">Oxidoreductase</keyword>
<dbReference type="Proteomes" id="UP000019102">
    <property type="component" value="Unassembled WGS sequence"/>
</dbReference>
<dbReference type="PANTHER" id="PTHR36117">
    <property type="entry name" value="4-HYDROXYPHENYLACETATE 3-MONOOXYGENASE-RELATED"/>
    <property type="match status" value="1"/>
</dbReference>
<dbReference type="InterPro" id="IPR046373">
    <property type="entry name" value="Acyl-CoA_Oxase/DH_mid-dom_sf"/>
</dbReference>
<protein>
    <submittedName>
        <fullName evidence="6">4-hydroxyphenylacetate 3-monooxygenase</fullName>
    </submittedName>
</protein>
<comment type="caution">
    <text evidence="6">The sequence shown here is derived from an EMBL/GenBank/DDBJ whole genome shotgun (WGS) entry which is preliminary data.</text>
</comment>
<dbReference type="InterPro" id="IPR009100">
    <property type="entry name" value="AcylCoA_DH/oxidase_NM_dom_sf"/>
</dbReference>